<dbReference type="HAMAP" id="MF_00211">
    <property type="entry name" value="TrpD"/>
    <property type="match status" value="1"/>
</dbReference>
<evidence type="ECO:0000256" key="5">
    <source>
        <dbReference type="HAMAP-Rule" id="MF_00211"/>
    </source>
</evidence>
<dbReference type="InterPro" id="IPR036320">
    <property type="entry name" value="Glycosyl_Trfase_fam3_N_dom_sf"/>
</dbReference>
<feature type="binding site" evidence="5">
    <location>
        <position position="87"/>
    </location>
    <ligand>
        <name>5-phospho-alpha-D-ribose 1-diphosphate</name>
        <dbReference type="ChEBI" id="CHEBI:58017"/>
    </ligand>
</feature>
<feature type="binding site" evidence="5">
    <location>
        <begin position="89"/>
        <end position="92"/>
    </location>
    <ligand>
        <name>5-phospho-alpha-D-ribose 1-diphosphate</name>
        <dbReference type="ChEBI" id="CHEBI:58017"/>
    </ligand>
</feature>
<keyword evidence="5" id="KW-0028">Amino-acid biosynthesis</keyword>
<feature type="domain" description="Glycosyl transferase family 3 N-terminal" evidence="7">
    <location>
        <begin position="2"/>
        <end position="63"/>
    </location>
</feature>
<evidence type="ECO:0000256" key="1">
    <source>
        <dbReference type="ARBA" id="ARBA00022676"/>
    </source>
</evidence>
<dbReference type="NCBIfam" id="TIGR01245">
    <property type="entry name" value="trpD"/>
    <property type="match status" value="1"/>
</dbReference>
<evidence type="ECO:0000256" key="2">
    <source>
        <dbReference type="ARBA" id="ARBA00022679"/>
    </source>
</evidence>
<dbReference type="InterPro" id="IPR000312">
    <property type="entry name" value="Glycosyl_Trfase_fam3"/>
</dbReference>
<evidence type="ECO:0000259" key="7">
    <source>
        <dbReference type="Pfam" id="PF02885"/>
    </source>
</evidence>
<keyword evidence="4 5" id="KW-0057">Aromatic amino acid biosynthesis</keyword>
<feature type="binding site" evidence="5">
    <location>
        <position position="119"/>
    </location>
    <ligand>
        <name>5-phospho-alpha-D-ribose 1-diphosphate</name>
        <dbReference type="ChEBI" id="CHEBI:58017"/>
    </ligand>
</feature>
<dbReference type="InterPro" id="IPR017459">
    <property type="entry name" value="Glycosyl_Trfase_fam3_N_dom"/>
</dbReference>
<dbReference type="RefSeq" id="WP_336824916.1">
    <property type="nucleotide sequence ID" value="NZ_JBHTLT010000039.1"/>
</dbReference>
<comment type="catalytic activity">
    <reaction evidence="5">
        <text>N-(5-phospho-beta-D-ribosyl)anthranilate + diphosphate = 5-phospho-alpha-D-ribose 1-diphosphate + anthranilate</text>
        <dbReference type="Rhea" id="RHEA:11768"/>
        <dbReference type="ChEBI" id="CHEBI:16567"/>
        <dbReference type="ChEBI" id="CHEBI:18277"/>
        <dbReference type="ChEBI" id="CHEBI:33019"/>
        <dbReference type="ChEBI" id="CHEBI:58017"/>
        <dbReference type="EC" id="2.4.2.18"/>
    </reaction>
</comment>
<feature type="binding site" evidence="5">
    <location>
        <begin position="82"/>
        <end position="83"/>
    </location>
    <ligand>
        <name>5-phospho-alpha-D-ribose 1-diphosphate</name>
        <dbReference type="ChEBI" id="CHEBI:58017"/>
    </ligand>
</feature>
<dbReference type="SUPFAM" id="SSF47648">
    <property type="entry name" value="Nucleoside phosphorylase/phosphoribosyltransferase N-terminal domain"/>
    <property type="match status" value="1"/>
</dbReference>
<dbReference type="SUPFAM" id="SSF52418">
    <property type="entry name" value="Nucleoside phosphorylase/phosphoribosyltransferase catalytic domain"/>
    <property type="match status" value="1"/>
</dbReference>
<organism evidence="8 9">
    <name type="scientific">Sporosarcina contaminans</name>
    <dbReference type="NCBI Taxonomy" id="633403"/>
    <lineage>
        <taxon>Bacteria</taxon>
        <taxon>Bacillati</taxon>
        <taxon>Bacillota</taxon>
        <taxon>Bacilli</taxon>
        <taxon>Bacillales</taxon>
        <taxon>Caryophanaceae</taxon>
        <taxon>Sporosarcina</taxon>
    </lineage>
</organism>
<dbReference type="PANTHER" id="PTHR43285:SF2">
    <property type="entry name" value="ANTHRANILATE PHOSPHORIBOSYLTRANSFERASE"/>
    <property type="match status" value="1"/>
</dbReference>
<feature type="binding site" evidence="5">
    <location>
        <position position="225"/>
    </location>
    <ligand>
        <name>Mg(2+)</name>
        <dbReference type="ChEBI" id="CHEBI:18420"/>
        <label>2</label>
    </ligand>
</feature>
<evidence type="ECO:0000256" key="3">
    <source>
        <dbReference type="ARBA" id="ARBA00022822"/>
    </source>
</evidence>
<comment type="caution">
    <text evidence="8">The sequence shown here is derived from an EMBL/GenBank/DDBJ whole genome shotgun (WGS) entry which is preliminary data.</text>
</comment>
<comment type="subunit">
    <text evidence="5">Homodimer.</text>
</comment>
<dbReference type="Gene3D" id="3.40.1030.10">
    <property type="entry name" value="Nucleoside phosphorylase/phosphoribosyltransferase catalytic domain"/>
    <property type="match status" value="1"/>
</dbReference>
<feature type="binding site" evidence="5">
    <location>
        <begin position="107"/>
        <end position="115"/>
    </location>
    <ligand>
        <name>5-phospho-alpha-D-ribose 1-diphosphate</name>
        <dbReference type="ChEBI" id="CHEBI:58017"/>
    </ligand>
</feature>
<feature type="binding site" evidence="5">
    <location>
        <position position="110"/>
    </location>
    <ligand>
        <name>anthranilate</name>
        <dbReference type="ChEBI" id="CHEBI:16567"/>
        <label>1</label>
    </ligand>
</feature>
<dbReference type="InterPro" id="IPR005940">
    <property type="entry name" value="Anthranilate_Pribosyl_Tfrase"/>
</dbReference>
<protein>
    <recommendedName>
        <fullName evidence="5">Anthranilate phosphoribosyltransferase</fullName>
        <ecNumber evidence="5">2.4.2.18</ecNumber>
    </recommendedName>
</protein>
<evidence type="ECO:0000256" key="4">
    <source>
        <dbReference type="ARBA" id="ARBA00023141"/>
    </source>
</evidence>
<sequence>MKQFIEKIRQGHHLLYEEMTEAARQMFSDEADHREIAELLIALSEKGETAYEVAALSSVMKSYAATLQVPDGRYIDNCGTGGDGSGSFNISTTAAFVLAGAGLKVAKHGNRKISSVAGSQDVLDALGIRSTFTSEEMMELLEEVGITFLFAPTLHPKMANIGEARKLIGKPTVFNLVGPLTNPLPLQAQFTGISRRDFIMDYALVLRMIGRERAVVVSGAGGMDEASLAGQNAFVLIDRGDFIPFSLTAEDVGLPYAPLSAIRGGNAKENAEIVRSVLRGERGPRFDTVVFNAGIALFAEGAAVTFREGVEMAIESILSGNAMEKLEAVVAFSDRKEAEVVVK</sequence>
<dbReference type="Gene3D" id="1.20.970.10">
    <property type="entry name" value="Transferase, Pyrimidine Nucleoside Phosphorylase, Chain C"/>
    <property type="match status" value="1"/>
</dbReference>
<dbReference type="EMBL" id="JBHTLT010000039">
    <property type="protein sequence ID" value="MFD1205070.1"/>
    <property type="molecule type" value="Genomic_DNA"/>
</dbReference>
<proteinExistence type="inferred from homology"/>
<evidence type="ECO:0000259" key="6">
    <source>
        <dbReference type="Pfam" id="PF00591"/>
    </source>
</evidence>
<dbReference type="InterPro" id="IPR035902">
    <property type="entry name" value="Nuc_phospho_transferase"/>
</dbReference>
<evidence type="ECO:0000313" key="9">
    <source>
        <dbReference type="Proteomes" id="UP001597231"/>
    </source>
</evidence>
<dbReference type="GO" id="GO:0004048">
    <property type="term" value="F:anthranilate phosphoribosyltransferase activity"/>
    <property type="evidence" value="ECO:0007669"/>
    <property type="project" value="UniProtKB-EC"/>
</dbReference>
<feature type="binding site" evidence="5">
    <location>
        <position position="79"/>
    </location>
    <ligand>
        <name>5-phospho-alpha-D-ribose 1-diphosphate</name>
        <dbReference type="ChEBI" id="CHEBI:58017"/>
    </ligand>
</feature>
<dbReference type="Pfam" id="PF00591">
    <property type="entry name" value="Glycos_transf_3"/>
    <property type="match status" value="1"/>
</dbReference>
<name>A0ABW3TWC6_9BACL</name>
<feature type="domain" description="Glycosyl transferase family 3" evidence="6">
    <location>
        <begin position="73"/>
        <end position="322"/>
    </location>
</feature>
<keyword evidence="1 5" id="KW-0328">Glycosyltransferase</keyword>
<feature type="binding site" evidence="5">
    <location>
        <position position="165"/>
    </location>
    <ligand>
        <name>anthranilate</name>
        <dbReference type="ChEBI" id="CHEBI:16567"/>
        <label>2</label>
    </ligand>
</feature>
<keyword evidence="5" id="KW-0479">Metal-binding</keyword>
<reference evidence="9" key="1">
    <citation type="journal article" date="2019" name="Int. J. Syst. Evol. Microbiol.">
        <title>The Global Catalogue of Microorganisms (GCM) 10K type strain sequencing project: providing services to taxonomists for standard genome sequencing and annotation.</title>
        <authorList>
            <consortium name="The Broad Institute Genomics Platform"/>
            <consortium name="The Broad Institute Genome Sequencing Center for Infectious Disease"/>
            <person name="Wu L."/>
            <person name="Ma J."/>
        </authorList>
    </citation>
    <scope>NUCLEOTIDE SEQUENCE [LARGE SCALE GENOMIC DNA]</scope>
    <source>
        <strain evidence="9">CCUG 53915</strain>
    </source>
</reference>
<accession>A0ABW3TWC6</accession>
<feature type="binding site" evidence="5">
    <location>
        <position position="225"/>
    </location>
    <ligand>
        <name>Mg(2+)</name>
        <dbReference type="ChEBI" id="CHEBI:18420"/>
        <label>1</label>
    </ligand>
</feature>
<comment type="caution">
    <text evidence="5">Lacks conserved residue(s) required for the propagation of feature annotation.</text>
</comment>
<keyword evidence="5" id="KW-0460">Magnesium</keyword>
<evidence type="ECO:0000313" key="8">
    <source>
        <dbReference type="EMBL" id="MFD1205070.1"/>
    </source>
</evidence>
<dbReference type="EC" id="2.4.2.18" evidence="5"/>
<dbReference type="Proteomes" id="UP001597231">
    <property type="component" value="Unassembled WGS sequence"/>
</dbReference>
<keyword evidence="9" id="KW-1185">Reference proteome</keyword>
<keyword evidence="2 5" id="KW-0808">Transferase</keyword>
<comment type="similarity">
    <text evidence="5">Belongs to the anthranilate phosphoribosyltransferase family.</text>
</comment>
<feature type="binding site" evidence="5">
    <location>
        <position position="224"/>
    </location>
    <ligand>
        <name>Mg(2+)</name>
        <dbReference type="ChEBI" id="CHEBI:18420"/>
        <label>2</label>
    </ligand>
</feature>
<feature type="binding site" evidence="5">
    <location>
        <position position="91"/>
    </location>
    <ligand>
        <name>Mg(2+)</name>
        <dbReference type="ChEBI" id="CHEBI:18420"/>
        <label>1</label>
    </ligand>
</feature>
<comment type="pathway">
    <text evidence="5">Amino-acid biosynthesis; L-tryptophan biosynthesis; L-tryptophan from chorismate: step 2/5.</text>
</comment>
<keyword evidence="3 5" id="KW-0822">Tryptophan biosynthesis</keyword>
<comment type="function">
    <text evidence="5">Catalyzes the transfer of the phosphoribosyl group of 5-phosphorylribose-1-pyrophosphate (PRPP) to anthranilate to yield N-(5'-phosphoribosyl)-anthranilate (PRA).</text>
</comment>
<dbReference type="Pfam" id="PF02885">
    <property type="entry name" value="Glycos_trans_3N"/>
    <property type="match status" value="1"/>
</dbReference>
<comment type="cofactor">
    <cofactor evidence="5">
        <name>Mg(2+)</name>
        <dbReference type="ChEBI" id="CHEBI:18420"/>
    </cofactor>
    <text evidence="5">Binds 2 magnesium ions per monomer.</text>
</comment>
<gene>
    <name evidence="5 8" type="primary">trpD</name>
    <name evidence="8" type="ORF">ACFQ38_08135</name>
</gene>
<feature type="binding site" evidence="5">
    <location>
        <position position="79"/>
    </location>
    <ligand>
        <name>anthranilate</name>
        <dbReference type="ChEBI" id="CHEBI:16567"/>
        <label>1</label>
    </ligand>
</feature>
<dbReference type="PANTHER" id="PTHR43285">
    <property type="entry name" value="ANTHRANILATE PHOSPHORIBOSYLTRANSFERASE"/>
    <property type="match status" value="1"/>
</dbReference>